<dbReference type="PIRSF" id="PIRSF006540">
    <property type="entry name" value="Nop17p"/>
    <property type="match status" value="1"/>
</dbReference>
<keyword evidence="5 7" id="KW-0819">tRNA processing</keyword>
<dbReference type="Proteomes" id="UP000681041">
    <property type="component" value="Chromosome"/>
</dbReference>
<accession>A0A8T8K5U9</accession>
<evidence type="ECO:0000256" key="3">
    <source>
        <dbReference type="ARBA" id="ARBA00022603"/>
    </source>
</evidence>
<dbReference type="Pfam" id="PF01269">
    <property type="entry name" value="Fibrillarin"/>
    <property type="match status" value="1"/>
</dbReference>
<evidence type="ECO:0000313" key="8">
    <source>
        <dbReference type="EMBL" id="QUH23212.1"/>
    </source>
</evidence>
<keyword evidence="4 7" id="KW-0808">Transferase</keyword>
<evidence type="ECO:0000313" key="9">
    <source>
        <dbReference type="Proteomes" id="UP000681041"/>
    </source>
</evidence>
<dbReference type="EMBL" id="CP058560">
    <property type="protein sequence ID" value="QUH23212.1"/>
    <property type="molecule type" value="Genomic_DNA"/>
</dbReference>
<proteinExistence type="inferred from homology"/>
<keyword evidence="6 7" id="KW-0694">RNA-binding</keyword>
<keyword evidence="2 7" id="KW-0698">rRNA processing</keyword>
<dbReference type="GO" id="GO:0008649">
    <property type="term" value="F:rRNA methyltransferase activity"/>
    <property type="evidence" value="ECO:0007669"/>
    <property type="project" value="TreeGrafter"/>
</dbReference>
<reference evidence="8" key="1">
    <citation type="submission" date="2020-07" db="EMBL/GenBank/DDBJ databases">
        <title>Methanobacterium. sp. MethCan genome.</title>
        <authorList>
            <person name="Postec A."/>
            <person name="Quemeneur M."/>
        </authorList>
    </citation>
    <scope>NUCLEOTIDE SEQUENCE</scope>
    <source>
        <strain evidence="8">MethCAN</strain>
    </source>
</reference>
<dbReference type="GO" id="GO:0008033">
    <property type="term" value="P:tRNA processing"/>
    <property type="evidence" value="ECO:0007669"/>
    <property type="project" value="UniProtKB-UniRule"/>
</dbReference>
<dbReference type="RefSeq" id="WP_211534159.1">
    <property type="nucleotide sequence ID" value="NZ_CP058560.1"/>
</dbReference>
<evidence type="ECO:0000256" key="2">
    <source>
        <dbReference type="ARBA" id="ARBA00022552"/>
    </source>
</evidence>
<protein>
    <recommendedName>
        <fullName evidence="7">Fibrillarin-like rRNA/tRNA 2'-O-methyltransferase</fullName>
        <ecNumber evidence="7">2.1.1.-</ecNumber>
    </recommendedName>
</protein>
<dbReference type="GeneID" id="64820143"/>
<evidence type="ECO:0000256" key="4">
    <source>
        <dbReference type="ARBA" id="ARBA00022679"/>
    </source>
</evidence>
<keyword evidence="3 7" id="KW-0489">Methyltransferase</keyword>
<dbReference type="GO" id="GO:0003723">
    <property type="term" value="F:RNA binding"/>
    <property type="evidence" value="ECO:0007669"/>
    <property type="project" value="UniProtKB-UniRule"/>
</dbReference>
<evidence type="ECO:0000256" key="1">
    <source>
        <dbReference type="ARBA" id="ARBA00010632"/>
    </source>
</evidence>
<dbReference type="GO" id="GO:1990259">
    <property type="term" value="F:histone H2AQ104 methyltransferase activity"/>
    <property type="evidence" value="ECO:0007669"/>
    <property type="project" value="TreeGrafter"/>
</dbReference>
<dbReference type="InterPro" id="IPR000692">
    <property type="entry name" value="Fibrillarin"/>
</dbReference>
<dbReference type="Gene3D" id="3.40.50.150">
    <property type="entry name" value="Vaccinia Virus protein VP39"/>
    <property type="match status" value="1"/>
</dbReference>
<dbReference type="SMART" id="SM01206">
    <property type="entry name" value="Fibrillarin"/>
    <property type="match status" value="1"/>
</dbReference>
<dbReference type="PANTHER" id="PTHR10335">
    <property type="entry name" value="RRNA 2-O-METHYLTRANSFERASE FIBRILLARIN"/>
    <property type="match status" value="1"/>
</dbReference>
<dbReference type="OrthoDB" id="6244at2157"/>
<dbReference type="GO" id="GO:0000494">
    <property type="term" value="P:box C/D sno(s)RNA 3'-end processing"/>
    <property type="evidence" value="ECO:0007669"/>
    <property type="project" value="TreeGrafter"/>
</dbReference>
<comment type="function">
    <text evidence="7">Involved in pre-rRNA and tRNA processing. Utilizes the methyl donor S-adenosyl-L-methionine to catalyze the site-specific 2'-hydroxyl methylation of ribose moieties in rRNA and tRNA. Site specificity is provided by a guide RNA that base pairs with the substrate. Methylation occurs at a characteristic distance from the sequence involved in base pairing with the guide RNA.</text>
</comment>
<dbReference type="HAMAP" id="MF_00351">
    <property type="entry name" value="RNA_methyltransf_FlpA"/>
    <property type="match status" value="1"/>
</dbReference>
<gene>
    <name evidence="7" type="primary">flpA</name>
    <name evidence="8" type="ORF">HYG87_05220</name>
</gene>
<sequence>MEKLTKSSEIYIMDHSLVTPNLAPEVKVYGEKLVDFKGKEYRIWDPRRSKLAAAILNGMDTLEIYKDSKVLYLGASSGTTPSHISDLVVDGLLYAVEFSPRMMRELLRVCEKRENMVPLLEDATRPHRYLNLLEKVDLIYCDVAQPQQSELFMENMRLFLKKKGRGIIMIKSRSIDVTQKPQKIFKNEEKKLKSAGFKILEKVKLEPYEKDHLAMVVELSF</sequence>
<evidence type="ECO:0000256" key="5">
    <source>
        <dbReference type="ARBA" id="ARBA00022694"/>
    </source>
</evidence>
<dbReference type="PRINTS" id="PR00052">
    <property type="entry name" value="FIBRILLARIN"/>
</dbReference>
<feature type="binding site" evidence="7">
    <location>
        <begin position="79"/>
        <end position="80"/>
    </location>
    <ligand>
        <name>S-adenosyl-L-methionine</name>
        <dbReference type="ChEBI" id="CHEBI:59789"/>
    </ligand>
</feature>
<name>A0A8T8K5U9_9EURY</name>
<keyword evidence="9" id="KW-1185">Reference proteome</keyword>
<feature type="binding site" evidence="7">
    <location>
        <begin position="97"/>
        <end position="98"/>
    </location>
    <ligand>
        <name>S-adenosyl-L-methionine</name>
        <dbReference type="ChEBI" id="CHEBI:59789"/>
    </ligand>
</feature>
<feature type="binding site" evidence="7">
    <location>
        <begin position="142"/>
        <end position="145"/>
    </location>
    <ligand>
        <name>S-adenosyl-L-methionine</name>
        <dbReference type="ChEBI" id="CHEBI:59789"/>
    </ligand>
</feature>
<evidence type="ECO:0000256" key="6">
    <source>
        <dbReference type="ARBA" id="ARBA00022884"/>
    </source>
</evidence>
<dbReference type="PANTHER" id="PTHR10335:SF17">
    <property type="entry name" value="FIBRILLARIN"/>
    <property type="match status" value="1"/>
</dbReference>
<comment type="similarity">
    <text evidence="1 7">Belongs to the methyltransferase superfamily. Fibrillarin family.</text>
</comment>
<dbReference type="AlphaFoldDB" id="A0A8T8K5U9"/>
<evidence type="ECO:0000256" key="7">
    <source>
        <dbReference type="HAMAP-Rule" id="MF_00351"/>
    </source>
</evidence>
<dbReference type="EC" id="2.1.1.-" evidence="7"/>
<dbReference type="SUPFAM" id="SSF53335">
    <property type="entry name" value="S-adenosyl-L-methionine-dependent methyltransferases"/>
    <property type="match status" value="1"/>
</dbReference>
<organism evidence="8 9">
    <name type="scientific">Methanobacterium alkalithermotolerans</name>
    <dbReference type="NCBI Taxonomy" id="2731220"/>
    <lineage>
        <taxon>Archaea</taxon>
        <taxon>Methanobacteriati</taxon>
        <taxon>Methanobacteriota</taxon>
        <taxon>Methanomada group</taxon>
        <taxon>Methanobacteria</taxon>
        <taxon>Methanobacteriales</taxon>
        <taxon>Methanobacteriaceae</taxon>
        <taxon>Methanobacterium</taxon>
    </lineage>
</organism>
<dbReference type="InterPro" id="IPR029063">
    <property type="entry name" value="SAM-dependent_MTases_sf"/>
</dbReference>
<comment type="subunit">
    <text evidence="7">Interacts with nop5. Component of box C/D small ribonucleoprotein (sRNP) particles that contain rpl7ae, FlpA and nop5, plus a guide RNA.</text>
</comment>
<dbReference type="NCBIfam" id="NF003276">
    <property type="entry name" value="PRK04266.1-2"/>
    <property type="match status" value="1"/>
</dbReference>
<dbReference type="KEGG" id="meme:HYG87_05220"/>
<feature type="binding site" evidence="7">
    <location>
        <begin position="122"/>
        <end position="123"/>
    </location>
    <ligand>
        <name>S-adenosyl-L-methionine</name>
        <dbReference type="ChEBI" id="CHEBI:59789"/>
    </ligand>
</feature>
<dbReference type="Gene3D" id="3.30.200.20">
    <property type="entry name" value="Phosphorylase Kinase, domain 1"/>
    <property type="match status" value="1"/>
</dbReference>